<evidence type="ECO:0000256" key="4">
    <source>
        <dbReference type="ARBA" id="ARBA00023125"/>
    </source>
</evidence>
<dbReference type="SMART" id="SM00066">
    <property type="entry name" value="GAL4"/>
    <property type="match status" value="1"/>
</dbReference>
<dbReference type="SUPFAM" id="SSF57701">
    <property type="entry name" value="Zn2/Cys6 DNA-binding domain"/>
    <property type="match status" value="1"/>
</dbReference>
<evidence type="ECO:0000256" key="6">
    <source>
        <dbReference type="ARBA" id="ARBA00023242"/>
    </source>
</evidence>
<evidence type="ECO:0000256" key="1">
    <source>
        <dbReference type="ARBA" id="ARBA00004123"/>
    </source>
</evidence>
<dbReference type="GO" id="GO:0006351">
    <property type="term" value="P:DNA-templated transcription"/>
    <property type="evidence" value="ECO:0007669"/>
    <property type="project" value="InterPro"/>
</dbReference>
<dbReference type="GO" id="GO:0008270">
    <property type="term" value="F:zinc ion binding"/>
    <property type="evidence" value="ECO:0007669"/>
    <property type="project" value="InterPro"/>
</dbReference>
<dbReference type="GO" id="GO:0000981">
    <property type="term" value="F:DNA-binding transcription factor activity, RNA polymerase II-specific"/>
    <property type="evidence" value="ECO:0007669"/>
    <property type="project" value="InterPro"/>
</dbReference>
<feature type="compositionally biased region" description="Polar residues" evidence="7">
    <location>
        <begin position="1"/>
        <end position="11"/>
    </location>
</feature>
<keyword evidence="5" id="KW-0804">Transcription</keyword>
<dbReference type="GO" id="GO:0003677">
    <property type="term" value="F:DNA binding"/>
    <property type="evidence" value="ECO:0007669"/>
    <property type="project" value="UniProtKB-KW"/>
</dbReference>
<protein>
    <recommendedName>
        <fullName evidence="8">Zn(2)-C6 fungal-type domain-containing protein</fullName>
    </recommendedName>
</protein>
<feature type="region of interest" description="Disordered" evidence="7">
    <location>
        <begin position="51"/>
        <end position="110"/>
    </location>
</feature>
<dbReference type="InterPro" id="IPR050613">
    <property type="entry name" value="Sec_Metabolite_Reg"/>
</dbReference>
<evidence type="ECO:0000256" key="2">
    <source>
        <dbReference type="ARBA" id="ARBA00022723"/>
    </source>
</evidence>
<proteinExistence type="predicted"/>
<dbReference type="SMART" id="SM00906">
    <property type="entry name" value="Fungal_trans"/>
    <property type="match status" value="1"/>
</dbReference>
<gene>
    <name evidence="9" type="ORF">BP00DRAFT_348154</name>
</gene>
<dbReference type="GO" id="GO:0009893">
    <property type="term" value="P:positive regulation of metabolic process"/>
    <property type="evidence" value="ECO:0007669"/>
    <property type="project" value="UniProtKB-ARBA"/>
</dbReference>
<dbReference type="AlphaFoldDB" id="A0A2V5I6F2"/>
<evidence type="ECO:0000259" key="8">
    <source>
        <dbReference type="PROSITE" id="PS50048"/>
    </source>
</evidence>
<organism evidence="9 10">
    <name type="scientific">Aspergillus indologenus CBS 114.80</name>
    <dbReference type="NCBI Taxonomy" id="1450541"/>
    <lineage>
        <taxon>Eukaryota</taxon>
        <taxon>Fungi</taxon>
        <taxon>Dikarya</taxon>
        <taxon>Ascomycota</taxon>
        <taxon>Pezizomycotina</taxon>
        <taxon>Eurotiomycetes</taxon>
        <taxon>Eurotiomycetidae</taxon>
        <taxon>Eurotiales</taxon>
        <taxon>Aspergillaceae</taxon>
        <taxon>Aspergillus</taxon>
        <taxon>Aspergillus subgen. Circumdati</taxon>
    </lineage>
</organism>
<reference evidence="9 10" key="1">
    <citation type="submission" date="2018-02" db="EMBL/GenBank/DDBJ databases">
        <title>The genomes of Aspergillus section Nigri reveals drivers in fungal speciation.</title>
        <authorList>
            <consortium name="DOE Joint Genome Institute"/>
            <person name="Vesth T.C."/>
            <person name="Nybo J."/>
            <person name="Theobald S."/>
            <person name="Brandl J."/>
            <person name="Frisvad J.C."/>
            <person name="Nielsen K.F."/>
            <person name="Lyhne E.K."/>
            <person name="Kogle M.E."/>
            <person name="Kuo A."/>
            <person name="Riley R."/>
            <person name="Clum A."/>
            <person name="Nolan M."/>
            <person name="Lipzen A."/>
            <person name="Salamov A."/>
            <person name="Henrissat B."/>
            <person name="Wiebenga A."/>
            <person name="De vries R.P."/>
            <person name="Grigoriev I.V."/>
            <person name="Mortensen U.H."/>
            <person name="Andersen M.R."/>
            <person name="Baker S.E."/>
        </authorList>
    </citation>
    <scope>NUCLEOTIDE SEQUENCE [LARGE SCALE GENOMIC DNA]</scope>
    <source>
        <strain evidence="9 10">CBS 114.80</strain>
    </source>
</reference>
<feature type="domain" description="Zn(2)-C6 fungal-type" evidence="8">
    <location>
        <begin position="23"/>
        <end position="52"/>
    </location>
</feature>
<feature type="region of interest" description="Disordered" evidence="7">
    <location>
        <begin position="1"/>
        <end position="22"/>
    </location>
</feature>
<dbReference type="InterPro" id="IPR001138">
    <property type="entry name" value="Zn2Cys6_DnaBD"/>
</dbReference>
<evidence type="ECO:0000313" key="9">
    <source>
        <dbReference type="EMBL" id="PYI29643.1"/>
    </source>
</evidence>
<name>A0A2V5I6F2_9EURO</name>
<dbReference type="Gene3D" id="4.10.240.10">
    <property type="entry name" value="Zn(2)-C6 fungal-type DNA-binding domain"/>
    <property type="match status" value="1"/>
</dbReference>
<keyword evidence="10" id="KW-1185">Reference proteome</keyword>
<keyword evidence="3" id="KW-0805">Transcription regulation</keyword>
<dbReference type="Pfam" id="PF04082">
    <property type="entry name" value="Fungal_trans"/>
    <property type="match status" value="1"/>
</dbReference>
<dbReference type="PROSITE" id="PS50048">
    <property type="entry name" value="ZN2_CY6_FUNGAL_2"/>
    <property type="match status" value="1"/>
</dbReference>
<dbReference type="PANTHER" id="PTHR31001">
    <property type="entry name" value="UNCHARACTERIZED TRANSCRIPTIONAL REGULATORY PROTEIN"/>
    <property type="match status" value="1"/>
</dbReference>
<dbReference type="InterPro" id="IPR036864">
    <property type="entry name" value="Zn2-C6_fun-type_DNA-bd_sf"/>
</dbReference>
<evidence type="ECO:0000256" key="3">
    <source>
        <dbReference type="ARBA" id="ARBA00023015"/>
    </source>
</evidence>
<dbReference type="Proteomes" id="UP000248817">
    <property type="component" value="Unassembled WGS sequence"/>
</dbReference>
<dbReference type="GO" id="GO:0005634">
    <property type="term" value="C:nucleus"/>
    <property type="evidence" value="ECO:0007669"/>
    <property type="project" value="UniProtKB-SubCell"/>
</dbReference>
<dbReference type="PANTHER" id="PTHR31001:SF85">
    <property type="entry name" value="ZN(II)2CYS6 TRANSCRIPTION FACTOR (EUROFUNG)"/>
    <property type="match status" value="1"/>
</dbReference>
<keyword evidence="4" id="KW-0238">DNA-binding</keyword>
<comment type="subcellular location">
    <subcellularLocation>
        <location evidence="1">Nucleus</location>
    </subcellularLocation>
</comment>
<accession>A0A2V5I6F2</accession>
<feature type="compositionally biased region" description="Basic and acidic residues" evidence="7">
    <location>
        <begin position="65"/>
        <end position="76"/>
    </location>
</feature>
<keyword evidence="2" id="KW-0479">Metal-binding</keyword>
<keyword evidence="6" id="KW-0539">Nucleus</keyword>
<dbReference type="InterPro" id="IPR007219">
    <property type="entry name" value="XnlR_reg_dom"/>
</dbReference>
<evidence type="ECO:0000256" key="5">
    <source>
        <dbReference type="ARBA" id="ARBA00023163"/>
    </source>
</evidence>
<evidence type="ECO:0000256" key="7">
    <source>
        <dbReference type="SAM" id="MobiDB-lite"/>
    </source>
</evidence>
<dbReference type="EMBL" id="KZ825528">
    <property type="protein sequence ID" value="PYI29643.1"/>
    <property type="molecule type" value="Genomic_DNA"/>
</dbReference>
<dbReference type="CDD" id="cd12148">
    <property type="entry name" value="fungal_TF_MHR"/>
    <property type="match status" value="1"/>
</dbReference>
<dbReference type="CDD" id="cd00067">
    <property type="entry name" value="GAL4"/>
    <property type="match status" value="1"/>
</dbReference>
<sequence>MVDSNTPQNTPLAVRGETPKTPSCVVCNRRKVRCDRQDPCSACAKNGTECVYRAHPPPRRRKRRPSDEAQRPDSPRRPRRSRQNTGSSGPGGNTRGLLSPRAASNTSLTSTRNDTGMLIAEGGKSVYVDGYVWSSDWSVRNMWSSIRTELPPAEDVLRDASVYSDWNQSLEGTDDESSLILGARMKTQITDLHPAPLHIFKLWQVFLENVHPLIKILHGPTVQQQIIDATGDLRAVPKRLEALMFCIYCVALISMTAPDVQKAFGDSKVALLSRFRRGARLALANAGILRTSDVVVLQAFLLYLLSMRAFSDPQSIWSLCGVAIRVAQRIGLHRDGSHHGLSVFETEMRRRLWLQLSILDATTAQLTGIAAQTSLMAADVQRPANVNDCDLDPRMTERPREHSGATEMIFCLARCEFGEWLNRWSGRSNTLPAGQSFLGNPATSLAEKDRAIDELSRIYETKYLKYCDTSIPLHQMTTIVIHAITSLLRFSAHHPRQHAEQGSHNSQSDRDRIFANCVRMAENCDLVQTSHITQRYNWHVENHIPWTPLIHMLYELRNRVDGEVSDRAWFLIDRICSRHFRDLKGRQQRIAFNVALRNLIPKSWKAHAAERARCNRPPLPCPAIVSTICDMQGKQQLAADDISAEISYEEAPIGIGSRNQDQLVGEAFPNEQGLETLDLDQASNFSPMDWTQWDQLLEDFQHQYTKDGEPHCNVYE</sequence>
<dbReference type="Pfam" id="PF00172">
    <property type="entry name" value="Zn_clus"/>
    <property type="match status" value="1"/>
</dbReference>
<evidence type="ECO:0000313" key="10">
    <source>
        <dbReference type="Proteomes" id="UP000248817"/>
    </source>
</evidence>